<comment type="similarity">
    <text evidence="1">Belongs to the phosphoglycerate mutase family. BPG-dependent PGAM subfamily.</text>
</comment>
<feature type="region of interest" description="Disordered" evidence="5">
    <location>
        <begin position="340"/>
        <end position="367"/>
    </location>
</feature>
<evidence type="ECO:0000256" key="1">
    <source>
        <dbReference type="ARBA" id="ARBA00006717"/>
    </source>
</evidence>
<proteinExistence type="inferred from homology"/>
<reference evidence="6 7" key="1">
    <citation type="submission" date="2024-10" db="EMBL/GenBank/DDBJ databases">
        <title>Updated reference genomes for cyclostephanoid diatoms.</title>
        <authorList>
            <person name="Roberts W.R."/>
            <person name="Alverson A.J."/>
        </authorList>
    </citation>
    <scope>NUCLEOTIDE SEQUENCE [LARGE SCALE GENOMIC DNA]</scope>
    <source>
        <strain evidence="6 7">AJA010-31</strain>
    </source>
</reference>
<feature type="compositionally biased region" description="Low complexity" evidence="5">
    <location>
        <begin position="340"/>
        <end position="361"/>
    </location>
</feature>
<gene>
    <name evidence="6" type="ORF">ACHAWO_003319</name>
</gene>
<dbReference type="GO" id="GO:0016787">
    <property type="term" value="F:hydrolase activity"/>
    <property type="evidence" value="ECO:0007669"/>
    <property type="project" value="UniProtKB-KW"/>
</dbReference>
<organism evidence="6 7">
    <name type="scientific">Cyclotella atomus</name>
    <dbReference type="NCBI Taxonomy" id="382360"/>
    <lineage>
        <taxon>Eukaryota</taxon>
        <taxon>Sar</taxon>
        <taxon>Stramenopiles</taxon>
        <taxon>Ochrophyta</taxon>
        <taxon>Bacillariophyta</taxon>
        <taxon>Coscinodiscophyceae</taxon>
        <taxon>Thalassiosirophycidae</taxon>
        <taxon>Stephanodiscales</taxon>
        <taxon>Stephanodiscaceae</taxon>
        <taxon>Cyclotella</taxon>
    </lineage>
</organism>
<comment type="caution">
    <text evidence="6">The sequence shown here is derived from an EMBL/GenBank/DDBJ whole genome shotgun (WGS) entry which is preliminary data.</text>
</comment>
<dbReference type="CDD" id="cd07067">
    <property type="entry name" value="HP_PGM_like"/>
    <property type="match status" value="1"/>
</dbReference>
<dbReference type="InterPro" id="IPR029033">
    <property type="entry name" value="His_PPase_superfam"/>
</dbReference>
<dbReference type="InterPro" id="IPR013078">
    <property type="entry name" value="His_Pase_superF_clade-1"/>
</dbReference>
<dbReference type="SUPFAM" id="SSF53254">
    <property type="entry name" value="Phosphoglycerate mutase-like"/>
    <property type="match status" value="1"/>
</dbReference>
<accession>A0ABD3N4E6</accession>
<sequence length="446" mass="49713">MASSAAAARLASKTGLAAAATALVGAFYSSFDNKRSNNDDVSSNKSVHLSGHHALLPPPLHLSTAYCEKPKLSEAGNVIKEQEKEKPKSSDPADYAGGAAQFGASASDAEGLVRISCKEACLLEHIVGSNKSNFALQLPTNKHIQQYHGLFPRRQLWRPRLEYPLWDYEWDGRQPLPLAAASDSNTTMTESQRERWIRKEGVTRHVILIRHGQYDETYPQDEKRILTPLGRLQAQATGKRIGEYIRGVNAEFGPCHVKVMRVSDLARAKETAQIIHDNLGVDMVEMADPDELLNEGRPCHHIPGGRARQSVIERTDEHHPRIEKAFRKYFYRADPPALPSSESTLATSSITTSSSTSSNTSDNNKLTPHPKHEFEIIVCHANVIRYFFCRALQLPPEAWLRLCVFNCSLTYLTIRPTGSVSCRMLGDIGHLPYELSTFSMHTGFNW</sequence>
<evidence type="ECO:0000256" key="2">
    <source>
        <dbReference type="ARBA" id="ARBA00022801"/>
    </source>
</evidence>
<evidence type="ECO:0000256" key="5">
    <source>
        <dbReference type="SAM" id="MobiDB-lite"/>
    </source>
</evidence>
<keyword evidence="2" id="KW-0378">Hydrolase</keyword>
<dbReference type="SMART" id="SM00855">
    <property type="entry name" value="PGAM"/>
    <property type="match status" value="1"/>
</dbReference>
<dbReference type="Gene3D" id="3.40.50.1240">
    <property type="entry name" value="Phosphoglycerate mutase-like"/>
    <property type="match status" value="1"/>
</dbReference>
<evidence type="ECO:0000313" key="7">
    <source>
        <dbReference type="Proteomes" id="UP001530400"/>
    </source>
</evidence>
<evidence type="ECO:0000313" key="6">
    <source>
        <dbReference type="EMBL" id="KAL3771004.1"/>
    </source>
</evidence>
<dbReference type="Pfam" id="PF00300">
    <property type="entry name" value="His_Phos_1"/>
    <property type="match status" value="2"/>
</dbReference>
<dbReference type="Proteomes" id="UP001530400">
    <property type="component" value="Unassembled WGS sequence"/>
</dbReference>
<dbReference type="InterPro" id="IPR051021">
    <property type="entry name" value="Mito_Ser/Thr_phosphatase"/>
</dbReference>
<evidence type="ECO:0000256" key="4">
    <source>
        <dbReference type="ARBA" id="ARBA00040722"/>
    </source>
</evidence>
<dbReference type="AlphaFoldDB" id="A0ABD3N4E6"/>
<evidence type="ECO:0000256" key="3">
    <source>
        <dbReference type="ARBA" id="ARBA00039765"/>
    </source>
</evidence>
<protein>
    <recommendedName>
        <fullName evidence="3">Serine/threonine-protein phosphatase PGAM5, mitochondrial</fullName>
    </recommendedName>
    <alternativeName>
        <fullName evidence="4">Serine/threonine-protein phosphatase Pgam5, mitochondrial</fullName>
    </alternativeName>
</protein>
<name>A0ABD3N4E6_9STRA</name>
<keyword evidence="7" id="KW-1185">Reference proteome</keyword>
<dbReference type="EMBL" id="JALLPJ020001296">
    <property type="protein sequence ID" value="KAL3771004.1"/>
    <property type="molecule type" value="Genomic_DNA"/>
</dbReference>
<dbReference type="PANTHER" id="PTHR20935:SF0">
    <property type="entry name" value="SERINE_THREONINE-PROTEIN PHOSPHATASE PGAM5, MITOCHONDRIAL"/>
    <property type="match status" value="1"/>
</dbReference>
<dbReference type="PANTHER" id="PTHR20935">
    <property type="entry name" value="PHOSPHOGLYCERATE MUTASE-RELATED"/>
    <property type="match status" value="1"/>
</dbReference>